<proteinExistence type="predicted"/>
<sequence>MITSGTHFGTDCAAEDQLSIDPMVLLNMWLPAPDAPRPLMALATCGRDGYPRVRHVLLSEADDTSIYFHTDSRSSKVAELADTPRASIAVAWPEQGRQVVAHGDVRRAPDGELRQVFSRRNRYLQLLAWLNDDDLASRPPDERRRRWAEFDDTHADLTPPETWTGFAVDLQEVTFWRGDPDGPSQRIRFARNGDERNPEEWNPQEWNPEVLPG</sequence>
<evidence type="ECO:0000259" key="6">
    <source>
        <dbReference type="Pfam" id="PF01243"/>
    </source>
</evidence>
<evidence type="ECO:0000256" key="1">
    <source>
        <dbReference type="ARBA" id="ARBA00001917"/>
    </source>
</evidence>
<name>A0A7D7LVQ0_9ACTN</name>
<feature type="compositionally biased region" description="Low complexity" evidence="5">
    <location>
        <begin position="200"/>
        <end position="213"/>
    </location>
</feature>
<evidence type="ECO:0000256" key="5">
    <source>
        <dbReference type="SAM" id="MobiDB-lite"/>
    </source>
</evidence>
<evidence type="ECO:0000313" key="7">
    <source>
        <dbReference type="EMBL" id="QMT01059.1"/>
    </source>
</evidence>
<evidence type="ECO:0000256" key="4">
    <source>
        <dbReference type="ARBA" id="ARBA00023002"/>
    </source>
</evidence>
<dbReference type="InterPro" id="IPR012349">
    <property type="entry name" value="Split_barrel_FMN-bd"/>
</dbReference>
<comment type="cofactor">
    <cofactor evidence="1">
        <name>FMN</name>
        <dbReference type="ChEBI" id="CHEBI:58210"/>
    </cofactor>
</comment>
<protein>
    <submittedName>
        <fullName evidence="7">Pyridoxamine 5'-phosphate oxidase family protein</fullName>
    </submittedName>
</protein>
<dbReference type="Gene3D" id="2.30.110.10">
    <property type="entry name" value="Electron Transport, Fmn-binding Protein, Chain A"/>
    <property type="match status" value="1"/>
</dbReference>
<dbReference type="Proteomes" id="UP000515663">
    <property type="component" value="Chromosome"/>
</dbReference>
<evidence type="ECO:0000256" key="2">
    <source>
        <dbReference type="ARBA" id="ARBA00022630"/>
    </source>
</evidence>
<dbReference type="GO" id="GO:0004733">
    <property type="term" value="F:pyridoxamine phosphate oxidase activity"/>
    <property type="evidence" value="ECO:0007669"/>
    <property type="project" value="InterPro"/>
</dbReference>
<reference evidence="8" key="1">
    <citation type="submission" date="2020-07" db="EMBL/GenBank/DDBJ databases">
        <title>novel species isolated from the respiratory tract of Marmot.</title>
        <authorList>
            <person name="Zhang G."/>
        </authorList>
    </citation>
    <scope>NUCLEOTIDE SEQUENCE [LARGE SCALE GENOMIC DNA]</scope>
    <source>
        <strain evidence="8">686</strain>
    </source>
</reference>
<keyword evidence="4" id="KW-0560">Oxidoreductase</keyword>
<organism evidence="7 8">
    <name type="scientific">Gordonia jinghuaiqii</name>
    <dbReference type="NCBI Taxonomy" id="2758710"/>
    <lineage>
        <taxon>Bacteria</taxon>
        <taxon>Bacillati</taxon>
        <taxon>Actinomycetota</taxon>
        <taxon>Actinomycetes</taxon>
        <taxon>Mycobacteriales</taxon>
        <taxon>Gordoniaceae</taxon>
        <taxon>Gordonia</taxon>
    </lineage>
</organism>
<feature type="domain" description="Pyridoxamine 5'-phosphate oxidase N-terminal" evidence="6">
    <location>
        <begin position="37"/>
        <end position="143"/>
    </location>
</feature>
<feature type="region of interest" description="Disordered" evidence="5">
    <location>
        <begin position="177"/>
        <end position="213"/>
    </location>
</feature>
<dbReference type="InterPro" id="IPR000659">
    <property type="entry name" value="Pyridox_Oxase"/>
</dbReference>
<evidence type="ECO:0000256" key="3">
    <source>
        <dbReference type="ARBA" id="ARBA00022643"/>
    </source>
</evidence>
<dbReference type="RefSeq" id="WP_219849886.1">
    <property type="nucleotide sequence ID" value="NZ_CP059491.1"/>
</dbReference>
<dbReference type="GO" id="GO:0010181">
    <property type="term" value="F:FMN binding"/>
    <property type="evidence" value="ECO:0007669"/>
    <property type="project" value="InterPro"/>
</dbReference>
<dbReference type="Pfam" id="PF01243">
    <property type="entry name" value="PNPOx_N"/>
    <property type="match status" value="1"/>
</dbReference>
<dbReference type="SUPFAM" id="SSF50475">
    <property type="entry name" value="FMN-binding split barrel"/>
    <property type="match status" value="1"/>
</dbReference>
<dbReference type="PANTHER" id="PTHR10851">
    <property type="entry name" value="PYRIDOXINE-5-PHOSPHATE OXIDASE"/>
    <property type="match status" value="1"/>
</dbReference>
<dbReference type="InterPro" id="IPR011576">
    <property type="entry name" value="Pyridox_Oxase_N"/>
</dbReference>
<dbReference type="EMBL" id="CP059491">
    <property type="protein sequence ID" value="QMT01059.1"/>
    <property type="molecule type" value="Genomic_DNA"/>
</dbReference>
<accession>A0A7D7LVQ0</accession>
<dbReference type="KEGG" id="gji:H1R19_19700"/>
<gene>
    <name evidence="7" type="ORF">H1R19_19700</name>
</gene>
<keyword evidence="2" id="KW-0285">Flavoprotein</keyword>
<dbReference type="GO" id="GO:0008615">
    <property type="term" value="P:pyridoxine biosynthetic process"/>
    <property type="evidence" value="ECO:0007669"/>
    <property type="project" value="InterPro"/>
</dbReference>
<dbReference type="AlphaFoldDB" id="A0A7D7LVQ0"/>
<keyword evidence="3" id="KW-0288">FMN</keyword>
<evidence type="ECO:0000313" key="8">
    <source>
        <dbReference type="Proteomes" id="UP000515663"/>
    </source>
</evidence>
<dbReference type="PANTHER" id="PTHR10851:SF0">
    <property type="entry name" value="PYRIDOXINE-5'-PHOSPHATE OXIDASE"/>
    <property type="match status" value="1"/>
</dbReference>
<keyword evidence="8" id="KW-1185">Reference proteome</keyword>